<evidence type="ECO:0000313" key="2">
    <source>
        <dbReference type="EMBL" id="OGF36061.1"/>
    </source>
</evidence>
<feature type="domain" description="bAvd-like" evidence="1">
    <location>
        <begin position="13"/>
        <end position="113"/>
    </location>
</feature>
<accession>A0A1F5TC75</accession>
<protein>
    <recommendedName>
        <fullName evidence="1">bAvd-like domain-containing protein</fullName>
    </recommendedName>
</protein>
<dbReference type="Proteomes" id="UP000178656">
    <property type="component" value="Unassembled WGS sequence"/>
</dbReference>
<reference evidence="2 3" key="1">
    <citation type="journal article" date="2016" name="Nat. Commun.">
        <title>Thousands of microbial genomes shed light on interconnected biogeochemical processes in an aquifer system.</title>
        <authorList>
            <person name="Anantharaman K."/>
            <person name="Brown C.T."/>
            <person name="Hug L.A."/>
            <person name="Sharon I."/>
            <person name="Castelle C.J."/>
            <person name="Probst A.J."/>
            <person name="Thomas B.C."/>
            <person name="Singh A."/>
            <person name="Wilkins M.J."/>
            <person name="Karaoz U."/>
            <person name="Brodie E.L."/>
            <person name="Williams K.H."/>
            <person name="Hubbard S.S."/>
            <person name="Banfield J.F."/>
        </authorList>
    </citation>
    <scope>NUCLEOTIDE SEQUENCE [LARGE SCALE GENOMIC DNA]</scope>
</reference>
<dbReference type="CDD" id="cd16376">
    <property type="entry name" value="Avd_like"/>
    <property type="match status" value="1"/>
</dbReference>
<organism evidence="2 3">
    <name type="scientific">Candidatus Falkowbacteria bacterium RIFOXYC2_FULL_48_21</name>
    <dbReference type="NCBI Taxonomy" id="1798005"/>
    <lineage>
        <taxon>Bacteria</taxon>
        <taxon>Candidatus Falkowiibacteriota</taxon>
    </lineage>
</organism>
<dbReference type="InterPro" id="IPR036583">
    <property type="entry name" value="23S_rRNA_IVS_sf"/>
</dbReference>
<dbReference type="AlphaFoldDB" id="A0A1F5TC75"/>
<dbReference type="Pfam" id="PF22296">
    <property type="entry name" value="bAvd"/>
    <property type="match status" value="1"/>
</dbReference>
<dbReference type="Gene3D" id="1.20.1440.60">
    <property type="entry name" value="23S rRNA-intervening sequence"/>
    <property type="match status" value="1"/>
</dbReference>
<evidence type="ECO:0000259" key="1">
    <source>
        <dbReference type="Pfam" id="PF22296"/>
    </source>
</evidence>
<gene>
    <name evidence="2" type="ORF">A2482_04395</name>
</gene>
<dbReference type="InterPro" id="IPR055360">
    <property type="entry name" value="bAvd"/>
</dbReference>
<comment type="caution">
    <text evidence="2">The sequence shown here is derived from an EMBL/GenBank/DDBJ whole genome shotgun (WGS) entry which is preliminary data.</text>
</comment>
<evidence type="ECO:0000313" key="3">
    <source>
        <dbReference type="Proteomes" id="UP000178656"/>
    </source>
</evidence>
<name>A0A1F5TC75_9BACT</name>
<proteinExistence type="predicted"/>
<dbReference type="SUPFAM" id="SSF158446">
    <property type="entry name" value="IVS-encoded protein-like"/>
    <property type="match status" value="1"/>
</dbReference>
<dbReference type="EMBL" id="MFGM01000040">
    <property type="protein sequence ID" value="OGF36061.1"/>
    <property type="molecule type" value="Genomic_DNA"/>
</dbReference>
<sequence length="114" mass="13416">MQTDELPLISAMTDFYKQFYCYRKLFPKQDRHMLGARCENYIIVILESLYRAKYANRADKRQIINAASENLDLLKAFIRLLHELKIIPESKYLILQNKLQEAGKMLGGWIRSCA</sequence>